<reference evidence="14 15" key="2">
    <citation type="submission" date="2018-06" db="EMBL/GenBank/DDBJ databases">
        <title>Marinobactersediminissp. nov, a moderately halophilic bacterium isolated from marine solar saltern.</title>
        <authorList>
            <person name="Zhang Y."/>
        </authorList>
    </citation>
    <scope>NUCLEOTIDE SEQUENCE [LARGE SCALE GENOMIC DNA]</scope>
    <source>
        <strain evidence="14 15">F01</strain>
    </source>
</reference>
<dbReference type="Proteomes" id="UP000253987">
    <property type="component" value="Unassembled WGS sequence"/>
</dbReference>
<dbReference type="GO" id="GO:0016758">
    <property type="term" value="F:hexosyltransferase activity"/>
    <property type="evidence" value="ECO:0007669"/>
    <property type="project" value="TreeGrafter"/>
</dbReference>
<comment type="pathway">
    <text evidence="2">Glycan metabolism; osmoregulated periplasmic glucan (OPG) biosynthesis.</text>
</comment>
<accession>A0A2V3ZRX9</accession>
<keyword evidence="15" id="KW-1185">Reference proteome</keyword>
<keyword evidence="9 12" id="KW-0812">Transmembrane</keyword>
<dbReference type="OrthoDB" id="9775281at2"/>
<feature type="transmembrane region" description="Helical" evidence="12">
    <location>
        <begin position="528"/>
        <end position="549"/>
    </location>
</feature>
<gene>
    <name evidence="14" type="ORF">DIT71_05435</name>
</gene>
<feature type="transmembrane region" description="Helical" evidence="12">
    <location>
        <begin position="428"/>
        <end position="449"/>
    </location>
</feature>
<keyword evidence="10 12" id="KW-1133">Transmembrane helix</keyword>
<dbReference type="Pfam" id="PF13632">
    <property type="entry name" value="Glyco_trans_2_3"/>
    <property type="match status" value="1"/>
</dbReference>
<proteinExistence type="inferred from homology"/>
<evidence type="ECO:0000256" key="6">
    <source>
        <dbReference type="ARBA" id="ARBA00022519"/>
    </source>
</evidence>
<dbReference type="AlphaFoldDB" id="A0A2V3ZRX9"/>
<dbReference type="PANTHER" id="PTHR43867">
    <property type="entry name" value="CELLULOSE SYNTHASE CATALYTIC SUBUNIT A [UDP-FORMING]"/>
    <property type="match status" value="1"/>
</dbReference>
<keyword evidence="5" id="KW-1003">Cell membrane</keyword>
<dbReference type="PANTHER" id="PTHR43867:SF5">
    <property type="entry name" value="GLUCANS BIOSYNTHESIS GLUCOSYLTRANSFERASE H"/>
    <property type="match status" value="1"/>
</dbReference>
<dbReference type="NCBIfam" id="NF003962">
    <property type="entry name" value="PRK05454.2-5"/>
    <property type="match status" value="1"/>
</dbReference>
<keyword evidence="8 14" id="KW-0808">Transferase</keyword>
<evidence type="ECO:0000256" key="5">
    <source>
        <dbReference type="ARBA" id="ARBA00022475"/>
    </source>
</evidence>
<name>A0A2V3ZRX9_9GAMM</name>
<dbReference type="InterPro" id="IPR001173">
    <property type="entry name" value="Glyco_trans_2-like"/>
</dbReference>
<feature type="transmembrane region" description="Helical" evidence="12">
    <location>
        <begin position="59"/>
        <end position="89"/>
    </location>
</feature>
<dbReference type="GO" id="GO:0005886">
    <property type="term" value="C:plasma membrane"/>
    <property type="evidence" value="ECO:0007669"/>
    <property type="project" value="UniProtKB-SubCell"/>
</dbReference>
<evidence type="ECO:0000256" key="3">
    <source>
        <dbReference type="ARBA" id="ARBA00009337"/>
    </source>
</evidence>
<evidence type="ECO:0000256" key="4">
    <source>
        <dbReference type="ARBA" id="ARBA00020585"/>
    </source>
</evidence>
<evidence type="ECO:0000256" key="2">
    <source>
        <dbReference type="ARBA" id="ARBA00005001"/>
    </source>
</evidence>
<evidence type="ECO:0000259" key="13">
    <source>
        <dbReference type="Pfam" id="PF13632"/>
    </source>
</evidence>
<evidence type="ECO:0000256" key="9">
    <source>
        <dbReference type="ARBA" id="ARBA00022692"/>
    </source>
</evidence>
<comment type="subcellular location">
    <subcellularLocation>
        <location evidence="1">Cell inner membrane</location>
        <topology evidence="1">Multi-pass membrane protein</topology>
    </subcellularLocation>
</comment>
<dbReference type="InterPro" id="IPR050321">
    <property type="entry name" value="Glycosyltr_2/OpgH_subfam"/>
</dbReference>
<sequence>MLDNQPAKEEGSGAGEDLPALRWRPAAWFRRSLLAALVLGQTAAAAVALTLIMPLESGYLLNALLISLFALLHGWIAVGCWTAIFGFVIRRKGGDRYSLARRHTEESLAATALAPTAVVVPVCNEPVERTLAGLRAVYRELEHQGRLQHFDFYILSDTRNPEVWLAEQAAWHALSQELDAGGRLFYRRRTVNLNYKSGNIADFLRRWGRRYRYMVVLDADSLMGGKTLLRLVQLMQREPGVGIIQTSPLVVRSQTLFARLQQFASRVYSPLFASGLAAIQMGDAAYWGHNAIVRVDAFMKHCGLRKLTGPGLFGGPVISHDFVEAAYMGRAGYEVWLEPSLQQSYEESPPTLEDELIRDHRWARGNLQHFWLLITAPGLRFAHRMALVNGIMSYLASPLWLLFVLLTMTTASHGAQPETTAPFPFVDGAPLAIGLGLSTLGLLFLPRLLGIADILATRQSMLFGGTGRLIISAVVETLVSLLLAPVKMLAHNRSVVCALLNLPVHWAGQNRHRESGWTAALSEHRTGVVLALCWCGMAVWIGSPLLMLWSLPVILPLLMAAPTSVALGRQASGLAFANAGLLTTPESRKPLPVIQNAGAEIPLLPDSRGLSNIQQAILSPPMNALHRQMARIRPDKPSTAAIIGHCLKHGPEQLDNRQLNLLCRDRQALASLHTAAWQANRDSYWGDRIASLTAYTRLSIGERLETTDRHHAASQRPVCGAAASPLSLDTVDCG</sequence>
<evidence type="ECO:0000256" key="1">
    <source>
        <dbReference type="ARBA" id="ARBA00004429"/>
    </source>
</evidence>
<evidence type="ECO:0000256" key="12">
    <source>
        <dbReference type="SAM" id="Phobius"/>
    </source>
</evidence>
<dbReference type="Gene3D" id="3.90.550.10">
    <property type="entry name" value="Spore Coat Polysaccharide Biosynthesis Protein SpsA, Chain A"/>
    <property type="match status" value="1"/>
</dbReference>
<organism evidence="14 15">
    <name type="scientific">Marinobacter vulgaris</name>
    <dbReference type="NCBI Taxonomy" id="1928331"/>
    <lineage>
        <taxon>Bacteria</taxon>
        <taxon>Pseudomonadati</taxon>
        <taxon>Pseudomonadota</taxon>
        <taxon>Gammaproteobacteria</taxon>
        <taxon>Pseudomonadales</taxon>
        <taxon>Marinobacteraceae</taxon>
        <taxon>Marinobacter</taxon>
    </lineage>
</organism>
<dbReference type="CDD" id="cd04191">
    <property type="entry name" value="Glucan_BSP_MdoH"/>
    <property type="match status" value="1"/>
</dbReference>
<comment type="similarity">
    <text evidence="3">Belongs to the glycosyltransferase 2 family. OpgH subfamily.</text>
</comment>
<dbReference type="InterPro" id="IPR029044">
    <property type="entry name" value="Nucleotide-diphossugar_trans"/>
</dbReference>
<dbReference type="SUPFAM" id="SSF53448">
    <property type="entry name" value="Nucleotide-diphospho-sugar transferases"/>
    <property type="match status" value="1"/>
</dbReference>
<evidence type="ECO:0000256" key="7">
    <source>
        <dbReference type="ARBA" id="ARBA00022676"/>
    </source>
</evidence>
<keyword evidence="6" id="KW-0997">Cell inner membrane</keyword>
<keyword evidence="7" id="KW-0328">Glycosyltransferase</keyword>
<feature type="transmembrane region" description="Helical" evidence="12">
    <location>
        <begin position="386"/>
        <end position="408"/>
    </location>
</feature>
<feature type="transmembrane region" description="Helical" evidence="12">
    <location>
        <begin position="32"/>
        <end position="53"/>
    </location>
</feature>
<reference evidence="15" key="1">
    <citation type="submission" date="2018-05" db="EMBL/GenBank/DDBJ databases">
        <authorList>
            <person name="Lu D."/>
        </authorList>
    </citation>
    <scope>NUCLEOTIDE SEQUENCE [LARGE SCALE GENOMIC DNA]</scope>
    <source>
        <strain evidence="15">F01</strain>
    </source>
</reference>
<evidence type="ECO:0000313" key="14">
    <source>
        <dbReference type="EMBL" id="PXX92630.1"/>
    </source>
</evidence>
<evidence type="ECO:0000256" key="8">
    <source>
        <dbReference type="ARBA" id="ARBA00022679"/>
    </source>
</evidence>
<evidence type="ECO:0000313" key="15">
    <source>
        <dbReference type="Proteomes" id="UP000253987"/>
    </source>
</evidence>
<protein>
    <recommendedName>
        <fullName evidence="4">Glucans biosynthesis glucosyltransferase H</fullName>
    </recommendedName>
</protein>
<dbReference type="EMBL" id="QFWX01000002">
    <property type="protein sequence ID" value="PXX92630.1"/>
    <property type="molecule type" value="Genomic_DNA"/>
</dbReference>
<keyword evidence="11 12" id="KW-0472">Membrane</keyword>
<evidence type="ECO:0000256" key="11">
    <source>
        <dbReference type="ARBA" id="ARBA00023136"/>
    </source>
</evidence>
<dbReference type="NCBIfam" id="NF003958">
    <property type="entry name" value="PRK05454.2-1"/>
    <property type="match status" value="1"/>
</dbReference>
<evidence type="ECO:0000256" key="10">
    <source>
        <dbReference type="ARBA" id="ARBA00022989"/>
    </source>
</evidence>
<feature type="domain" description="Glycosyltransferase 2-like" evidence="13">
    <location>
        <begin position="215"/>
        <end position="414"/>
    </location>
</feature>
<comment type="caution">
    <text evidence="14">The sequence shown here is derived from an EMBL/GenBank/DDBJ whole genome shotgun (WGS) entry which is preliminary data.</text>
</comment>